<sequence length="169" mass="18430">MKLPDPFEYSEELPQHGVLSSQVPPSTADTGTKSGSIKLANKSVQASCTVCNPVLDHLTHHHYPKIIVEGTAPIGKKSSLRFSGSIVTYRLPKTAYCITAVVLGAVFLSPMVYFIVAQKEDFKQHLHVSRSRSEAATEELVMASGAASEDAADQRKIADGYADEIRWQQ</sequence>
<keyword evidence="2" id="KW-1185">Reference proteome</keyword>
<evidence type="ECO:0000313" key="1">
    <source>
        <dbReference type="EMBL" id="KAG0436865.1"/>
    </source>
</evidence>
<reference evidence="1 2" key="1">
    <citation type="journal article" date="2020" name="Cell">
        <title>Large-Scale Comparative Analyses of Tick Genomes Elucidate Their Genetic Diversity and Vector Capacities.</title>
        <authorList>
            <consortium name="Tick Genome and Microbiome Consortium (TIGMIC)"/>
            <person name="Jia N."/>
            <person name="Wang J."/>
            <person name="Shi W."/>
            <person name="Du L."/>
            <person name="Sun Y."/>
            <person name="Zhan W."/>
            <person name="Jiang J.F."/>
            <person name="Wang Q."/>
            <person name="Zhang B."/>
            <person name="Ji P."/>
            <person name="Bell-Sakyi L."/>
            <person name="Cui X.M."/>
            <person name="Yuan T.T."/>
            <person name="Jiang B.G."/>
            <person name="Yang W.F."/>
            <person name="Lam T.T."/>
            <person name="Chang Q.C."/>
            <person name="Ding S.J."/>
            <person name="Wang X.J."/>
            <person name="Zhu J.G."/>
            <person name="Ruan X.D."/>
            <person name="Zhao L."/>
            <person name="Wei J.T."/>
            <person name="Ye R.Z."/>
            <person name="Que T.C."/>
            <person name="Du C.H."/>
            <person name="Zhou Y.H."/>
            <person name="Cheng J.X."/>
            <person name="Dai P.F."/>
            <person name="Guo W.B."/>
            <person name="Han X.H."/>
            <person name="Huang E.J."/>
            <person name="Li L.F."/>
            <person name="Wei W."/>
            <person name="Gao Y.C."/>
            <person name="Liu J.Z."/>
            <person name="Shao H.Z."/>
            <person name="Wang X."/>
            <person name="Wang C.C."/>
            <person name="Yang T.C."/>
            <person name="Huo Q.B."/>
            <person name="Li W."/>
            <person name="Chen H.Y."/>
            <person name="Chen S.E."/>
            <person name="Zhou L.G."/>
            <person name="Ni X.B."/>
            <person name="Tian J.H."/>
            <person name="Sheng Y."/>
            <person name="Liu T."/>
            <person name="Pan Y.S."/>
            <person name="Xia L.Y."/>
            <person name="Li J."/>
            <person name="Zhao F."/>
            <person name="Cao W.C."/>
        </authorList>
    </citation>
    <scope>NUCLEOTIDE SEQUENCE [LARGE SCALE GENOMIC DNA]</scope>
    <source>
        <strain evidence="1">Iper-2018</strain>
    </source>
</reference>
<evidence type="ECO:0000313" key="2">
    <source>
        <dbReference type="Proteomes" id="UP000805193"/>
    </source>
</evidence>
<gene>
    <name evidence="1" type="ORF">HPB47_017719</name>
</gene>
<dbReference type="EMBL" id="JABSTQ010006668">
    <property type="protein sequence ID" value="KAG0436865.1"/>
    <property type="molecule type" value="Genomic_DNA"/>
</dbReference>
<protein>
    <submittedName>
        <fullName evidence="1">Uncharacterized protein</fullName>
    </submittedName>
</protein>
<dbReference type="Proteomes" id="UP000805193">
    <property type="component" value="Unassembled WGS sequence"/>
</dbReference>
<proteinExistence type="predicted"/>
<comment type="caution">
    <text evidence="1">The sequence shown here is derived from an EMBL/GenBank/DDBJ whole genome shotgun (WGS) entry which is preliminary data.</text>
</comment>
<name>A0AC60QQ57_IXOPE</name>
<organism evidence="1 2">
    <name type="scientific">Ixodes persulcatus</name>
    <name type="common">Taiga tick</name>
    <dbReference type="NCBI Taxonomy" id="34615"/>
    <lineage>
        <taxon>Eukaryota</taxon>
        <taxon>Metazoa</taxon>
        <taxon>Ecdysozoa</taxon>
        <taxon>Arthropoda</taxon>
        <taxon>Chelicerata</taxon>
        <taxon>Arachnida</taxon>
        <taxon>Acari</taxon>
        <taxon>Parasitiformes</taxon>
        <taxon>Ixodida</taxon>
        <taxon>Ixodoidea</taxon>
        <taxon>Ixodidae</taxon>
        <taxon>Ixodinae</taxon>
        <taxon>Ixodes</taxon>
    </lineage>
</organism>
<accession>A0AC60QQ57</accession>